<organism evidence="7 8">
    <name type="scientific">Verruconis gallopava</name>
    <dbReference type="NCBI Taxonomy" id="253628"/>
    <lineage>
        <taxon>Eukaryota</taxon>
        <taxon>Fungi</taxon>
        <taxon>Dikarya</taxon>
        <taxon>Ascomycota</taxon>
        <taxon>Pezizomycotina</taxon>
        <taxon>Dothideomycetes</taxon>
        <taxon>Pleosporomycetidae</taxon>
        <taxon>Venturiales</taxon>
        <taxon>Sympoventuriaceae</taxon>
        <taxon>Verruconis</taxon>
    </lineage>
</organism>
<keyword evidence="2 4" id="KW-0479">Metal-binding</keyword>
<feature type="binding site" description="axial binding residue" evidence="4">
    <location>
        <position position="425"/>
    </location>
    <ligand>
        <name>heme</name>
        <dbReference type="ChEBI" id="CHEBI:30413"/>
    </ligand>
    <ligandPart>
        <name>Fe</name>
        <dbReference type="ChEBI" id="CHEBI:18248"/>
    </ligandPart>
</feature>
<keyword evidence="8" id="KW-1185">Reference proteome</keyword>
<dbReference type="CDD" id="cd11062">
    <property type="entry name" value="CYP58-like"/>
    <property type="match status" value="1"/>
</dbReference>
<dbReference type="SUPFAM" id="SSF48264">
    <property type="entry name" value="Cytochrome P450"/>
    <property type="match status" value="1"/>
</dbReference>
<keyword evidence="5" id="KW-0503">Monooxygenase</keyword>
<keyword evidence="6" id="KW-1133">Transmembrane helix</keyword>
<dbReference type="InterPro" id="IPR017972">
    <property type="entry name" value="Cyt_P450_CS"/>
</dbReference>
<dbReference type="EMBL" id="KN847578">
    <property type="protein sequence ID" value="KIV99411.1"/>
    <property type="molecule type" value="Genomic_DNA"/>
</dbReference>
<dbReference type="PANTHER" id="PTHR24305:SF156">
    <property type="entry name" value="P450, PUTATIVE (EUROFUNG)-RELATED"/>
    <property type="match status" value="1"/>
</dbReference>
<dbReference type="InParanoid" id="A0A0D1YF82"/>
<evidence type="ECO:0000256" key="6">
    <source>
        <dbReference type="SAM" id="Phobius"/>
    </source>
</evidence>
<dbReference type="AlphaFoldDB" id="A0A0D1YF82"/>
<dbReference type="GO" id="GO:0016705">
    <property type="term" value="F:oxidoreductase activity, acting on paired donors, with incorporation or reduction of molecular oxygen"/>
    <property type="evidence" value="ECO:0007669"/>
    <property type="project" value="InterPro"/>
</dbReference>
<dbReference type="GO" id="GO:0005506">
    <property type="term" value="F:iron ion binding"/>
    <property type="evidence" value="ECO:0007669"/>
    <property type="project" value="InterPro"/>
</dbReference>
<dbReference type="InterPro" id="IPR002401">
    <property type="entry name" value="Cyt_P450_E_grp-I"/>
</dbReference>
<dbReference type="PROSITE" id="PS00086">
    <property type="entry name" value="CYTOCHROME_P450"/>
    <property type="match status" value="1"/>
</dbReference>
<protein>
    <recommendedName>
        <fullName evidence="9">Cytochrome P450</fullName>
    </recommendedName>
</protein>
<comment type="cofactor">
    <cofactor evidence="1 4">
        <name>heme</name>
        <dbReference type="ChEBI" id="CHEBI:30413"/>
    </cofactor>
</comment>
<dbReference type="OrthoDB" id="1470350at2759"/>
<keyword evidence="6" id="KW-0812">Transmembrane</keyword>
<evidence type="ECO:0008006" key="9">
    <source>
        <dbReference type="Google" id="ProtNLM"/>
    </source>
</evidence>
<keyword evidence="4 5" id="KW-0349">Heme</keyword>
<dbReference type="InterPro" id="IPR050121">
    <property type="entry name" value="Cytochrome_P450_monoxygenase"/>
</dbReference>
<dbReference type="VEuPathDB" id="FungiDB:PV09_08950"/>
<name>A0A0D1YF82_9PEZI</name>
<evidence type="ECO:0000256" key="2">
    <source>
        <dbReference type="ARBA" id="ARBA00022723"/>
    </source>
</evidence>
<reference evidence="7 8" key="1">
    <citation type="submission" date="2015-01" db="EMBL/GenBank/DDBJ databases">
        <title>The Genome Sequence of Ochroconis gallopava CBS43764.</title>
        <authorList>
            <consortium name="The Broad Institute Genomics Platform"/>
            <person name="Cuomo C."/>
            <person name="de Hoog S."/>
            <person name="Gorbushina A."/>
            <person name="Stielow B."/>
            <person name="Teixiera M."/>
            <person name="Abouelleil A."/>
            <person name="Chapman S.B."/>
            <person name="Priest M."/>
            <person name="Young S.K."/>
            <person name="Wortman J."/>
            <person name="Nusbaum C."/>
            <person name="Birren B."/>
        </authorList>
    </citation>
    <scope>NUCLEOTIDE SEQUENCE [LARGE SCALE GENOMIC DNA]</scope>
    <source>
        <strain evidence="7 8">CBS 43764</strain>
    </source>
</reference>
<comment type="similarity">
    <text evidence="5">Belongs to the cytochrome P450 family.</text>
</comment>
<dbReference type="PANTHER" id="PTHR24305">
    <property type="entry name" value="CYTOCHROME P450"/>
    <property type="match status" value="1"/>
</dbReference>
<dbReference type="PRINTS" id="PR00463">
    <property type="entry name" value="EP450I"/>
</dbReference>
<dbReference type="Proteomes" id="UP000053259">
    <property type="component" value="Unassembled WGS sequence"/>
</dbReference>
<gene>
    <name evidence="7" type="ORF">PV09_08950</name>
</gene>
<keyword evidence="5" id="KW-0560">Oxidoreductase</keyword>
<dbReference type="InterPro" id="IPR001128">
    <property type="entry name" value="Cyt_P450"/>
</dbReference>
<evidence type="ECO:0000256" key="1">
    <source>
        <dbReference type="ARBA" id="ARBA00001971"/>
    </source>
</evidence>
<dbReference type="Pfam" id="PF00067">
    <property type="entry name" value="p450"/>
    <property type="match status" value="1"/>
</dbReference>
<dbReference type="GO" id="GO:0004497">
    <property type="term" value="F:monooxygenase activity"/>
    <property type="evidence" value="ECO:0007669"/>
    <property type="project" value="UniProtKB-KW"/>
</dbReference>
<dbReference type="GeneID" id="27316923"/>
<keyword evidence="6" id="KW-0472">Membrane</keyword>
<proteinExistence type="inferred from homology"/>
<dbReference type="STRING" id="253628.A0A0D1YF82"/>
<evidence type="ECO:0000256" key="5">
    <source>
        <dbReference type="RuleBase" id="RU000461"/>
    </source>
</evidence>
<feature type="transmembrane region" description="Helical" evidence="6">
    <location>
        <begin position="12"/>
        <end position="30"/>
    </location>
</feature>
<dbReference type="RefSeq" id="XP_016209281.1">
    <property type="nucleotide sequence ID" value="XM_016362932.1"/>
</dbReference>
<dbReference type="PRINTS" id="PR00385">
    <property type="entry name" value="P450"/>
</dbReference>
<keyword evidence="3 4" id="KW-0408">Iron</keyword>
<dbReference type="Gene3D" id="1.10.630.10">
    <property type="entry name" value="Cytochrome P450"/>
    <property type="match status" value="1"/>
</dbReference>
<evidence type="ECO:0000256" key="3">
    <source>
        <dbReference type="ARBA" id="ARBA00023004"/>
    </source>
</evidence>
<sequence>MALSALFEPANIVVALIVAVASTVIYRVYFHPLSHIPGPLGAKISSLWLYRLTYYGIEASTLDSLHKQYGPAVRIAPNEVDISDGAAIHAIYVKGGGMMKNKCYVNFDIEGFHTLFSATDPAHRAVRSKAVVSMFSQGNIREGKDVVQACVQRMAEKMRKERDESKGRPVNLLNITRSLALDAVTGYLFHKPYNGIMEAKLSASHFVNSFVAVGRFFYLPNWIFTLLEFWQSRLEEFKPEVYHSFASVDRFAAKLVDEARAQSNRDSETYQARLLNAGISREETIAQCKDLMFAGTDSTGMNLATICWYLAKQPATYAKLRDEIMKDPSADPQTLPYLSGVIKEGLRLSMANPTRLPRIVSNPGLNVPGLPFIPSGASVGVSAYSLHFNNEVFRNAREFIPERWLTPSEEMLRDFFAWGAGPRQCIARNLATAELFWAVQALVLDDVLNGARVVQDEIRIIEWFNSKVVDEKIELVWLDS</sequence>
<dbReference type="InterPro" id="IPR036396">
    <property type="entry name" value="Cyt_P450_sf"/>
</dbReference>
<evidence type="ECO:0000313" key="8">
    <source>
        <dbReference type="Proteomes" id="UP000053259"/>
    </source>
</evidence>
<evidence type="ECO:0000313" key="7">
    <source>
        <dbReference type="EMBL" id="KIV99411.1"/>
    </source>
</evidence>
<dbReference type="GO" id="GO:0020037">
    <property type="term" value="F:heme binding"/>
    <property type="evidence" value="ECO:0007669"/>
    <property type="project" value="InterPro"/>
</dbReference>
<dbReference type="HOGENOM" id="CLU_001570_14_2_1"/>
<evidence type="ECO:0000256" key="4">
    <source>
        <dbReference type="PIRSR" id="PIRSR602401-1"/>
    </source>
</evidence>
<accession>A0A0D1YF82</accession>